<evidence type="ECO:0000256" key="1">
    <source>
        <dbReference type="ARBA" id="ARBA00004651"/>
    </source>
</evidence>
<feature type="transmembrane region" description="Helical" evidence="8">
    <location>
        <begin position="248"/>
        <end position="266"/>
    </location>
</feature>
<dbReference type="Pfam" id="PF07690">
    <property type="entry name" value="MFS_1"/>
    <property type="match status" value="1"/>
</dbReference>
<reference evidence="10 11" key="1">
    <citation type="submission" date="2014-11" db="EMBL/GenBank/DDBJ databases">
        <title>Complete Genome Sequence of Pseudoalteromonas sp. Strain OCN003 Isolated from Kaneohe Bay, Oahu, Hawaii.</title>
        <authorList>
            <person name="Beurmann S."/>
            <person name="Videau P."/>
            <person name="Ushijima B."/>
            <person name="Smith A.M."/>
            <person name="Aeby G.S."/>
            <person name="Callahan S.M."/>
            <person name="Belcaid M."/>
        </authorList>
    </citation>
    <scope>NUCLEOTIDE SEQUENCE [LARGE SCALE GENOMIC DNA]</scope>
    <source>
        <strain evidence="10 11">OCN003</strain>
    </source>
</reference>
<dbReference type="HOGENOM" id="CLU_001265_47_0_6"/>
<protein>
    <recommendedName>
        <fullName evidence="8">Bcr/CflA family efflux transporter</fullName>
    </recommendedName>
</protein>
<keyword evidence="11" id="KW-1185">Reference proteome</keyword>
<keyword evidence="4" id="KW-1003">Cell membrane</keyword>
<dbReference type="CDD" id="cd17320">
    <property type="entry name" value="MFS_MdfA_MDR_like"/>
    <property type="match status" value="1"/>
</dbReference>
<feature type="transmembrane region" description="Helical" evidence="8">
    <location>
        <begin position="136"/>
        <end position="157"/>
    </location>
</feature>
<comment type="subcellular location">
    <subcellularLocation>
        <location evidence="8">Cell inner membrane</location>
        <topology evidence="8">Multi-pass membrane protein</topology>
    </subcellularLocation>
    <subcellularLocation>
        <location evidence="1">Cell membrane</location>
        <topology evidence="1">Multi-pass membrane protein</topology>
    </subcellularLocation>
</comment>
<keyword evidence="5 8" id="KW-0812">Transmembrane</keyword>
<feature type="transmembrane region" description="Helical" evidence="8">
    <location>
        <begin position="105"/>
        <end position="124"/>
    </location>
</feature>
<keyword evidence="6 8" id="KW-1133">Transmembrane helix</keyword>
<dbReference type="InterPro" id="IPR004812">
    <property type="entry name" value="Efflux_drug-R_Bcr/CmlA"/>
</dbReference>
<feature type="transmembrane region" description="Helical" evidence="8">
    <location>
        <begin position="75"/>
        <end position="93"/>
    </location>
</feature>
<feature type="transmembrane region" description="Helical" evidence="8">
    <location>
        <begin position="303"/>
        <end position="329"/>
    </location>
</feature>
<dbReference type="AlphaFoldDB" id="A0A0A7EH57"/>
<feature type="transmembrane region" description="Helical" evidence="8">
    <location>
        <begin position="278"/>
        <end position="297"/>
    </location>
</feature>
<dbReference type="Proteomes" id="UP000030341">
    <property type="component" value="Chromosome 1"/>
</dbReference>
<dbReference type="SUPFAM" id="SSF103473">
    <property type="entry name" value="MFS general substrate transporter"/>
    <property type="match status" value="1"/>
</dbReference>
<dbReference type="GO" id="GO:0042910">
    <property type="term" value="F:xenobiotic transmembrane transporter activity"/>
    <property type="evidence" value="ECO:0007669"/>
    <property type="project" value="InterPro"/>
</dbReference>
<gene>
    <name evidence="10" type="ORF">OM33_09270</name>
</gene>
<evidence type="ECO:0000256" key="6">
    <source>
        <dbReference type="ARBA" id="ARBA00022989"/>
    </source>
</evidence>
<evidence type="ECO:0000256" key="3">
    <source>
        <dbReference type="ARBA" id="ARBA00022448"/>
    </source>
</evidence>
<evidence type="ECO:0000313" key="10">
    <source>
        <dbReference type="EMBL" id="AIY65317.1"/>
    </source>
</evidence>
<dbReference type="GO" id="GO:0005886">
    <property type="term" value="C:plasma membrane"/>
    <property type="evidence" value="ECO:0007669"/>
    <property type="project" value="UniProtKB-SubCell"/>
</dbReference>
<dbReference type="eggNOG" id="COG2814">
    <property type="taxonomic scope" value="Bacteria"/>
</dbReference>
<keyword evidence="7 8" id="KW-0472">Membrane</keyword>
<dbReference type="InterPro" id="IPR036259">
    <property type="entry name" value="MFS_trans_sf"/>
</dbReference>
<evidence type="ECO:0000256" key="7">
    <source>
        <dbReference type="ARBA" id="ARBA00023136"/>
    </source>
</evidence>
<comment type="similarity">
    <text evidence="2 8">Belongs to the major facilitator superfamily. Bcr/CmlA family.</text>
</comment>
<evidence type="ECO:0000256" key="5">
    <source>
        <dbReference type="ARBA" id="ARBA00022692"/>
    </source>
</evidence>
<feature type="transmembrane region" description="Helical" evidence="8">
    <location>
        <begin position="214"/>
        <end position="236"/>
    </location>
</feature>
<dbReference type="GO" id="GO:0015385">
    <property type="term" value="F:sodium:proton antiporter activity"/>
    <property type="evidence" value="ECO:0007669"/>
    <property type="project" value="TreeGrafter"/>
</dbReference>
<evidence type="ECO:0000313" key="11">
    <source>
        <dbReference type="Proteomes" id="UP000030341"/>
    </source>
</evidence>
<feature type="transmembrane region" description="Helical" evidence="8">
    <location>
        <begin position="50"/>
        <end position="68"/>
    </location>
</feature>
<dbReference type="PANTHER" id="PTHR23502">
    <property type="entry name" value="MAJOR FACILITATOR SUPERFAMILY"/>
    <property type="match status" value="1"/>
</dbReference>
<feature type="transmembrane region" description="Helical" evidence="8">
    <location>
        <begin position="341"/>
        <end position="361"/>
    </location>
</feature>
<sequence>MTDKTLSKTILPLLSALVATTPLAIDLYLPAFVAISAYFDTNMANVQLSLSSYLAGYAIGMMLFGPLIDQKGRRMFALFGLLGFAVCSFLITVTQSIDTFIALRFAQAFCGSAVTVVVPGIIRYMYQENTAKGMSYVSMIMMLAPLLAPSIGSVLMITWHWHAIFYALAIYAVILFVLAFCFLKEVPIHPSKLKGLALFFSNYRIVLTNYKARFDIVISMLASFAFFCFLTKVSAIYMAHFKVTETEFGILFAFNVLALMLGNFINTRLVPRFGSRKMLNLGLMISFISVSSLIFVSTFAENVYLVAAFIAPLMMSLGIMATNADALILINFKKKSGTATAVIGTLRFGSGALAGPILAFIPLPPSTGFAVAMAIAVTGILVCQLKQIKHGH</sequence>
<dbReference type="EMBL" id="CP009888">
    <property type="protein sequence ID" value="AIY65317.1"/>
    <property type="molecule type" value="Genomic_DNA"/>
</dbReference>
<name>A0A0A7EH57_9GAMM</name>
<dbReference type="GO" id="GO:1990961">
    <property type="term" value="P:xenobiotic detoxification by transmembrane export across the plasma membrane"/>
    <property type="evidence" value="ECO:0007669"/>
    <property type="project" value="InterPro"/>
</dbReference>
<dbReference type="KEGG" id="pseo:OM33_09270"/>
<organism evidence="10 11">
    <name type="scientific">Pseudoalteromonas piratica</name>
    <dbReference type="NCBI Taxonomy" id="1348114"/>
    <lineage>
        <taxon>Bacteria</taxon>
        <taxon>Pseudomonadati</taxon>
        <taxon>Pseudomonadota</taxon>
        <taxon>Gammaproteobacteria</taxon>
        <taxon>Alteromonadales</taxon>
        <taxon>Pseudoalteromonadaceae</taxon>
        <taxon>Pseudoalteromonas</taxon>
    </lineage>
</organism>
<keyword evidence="8" id="KW-0997">Cell inner membrane</keyword>
<feature type="transmembrane region" description="Helical" evidence="8">
    <location>
        <begin position="367"/>
        <end position="385"/>
    </location>
</feature>
<evidence type="ECO:0000256" key="2">
    <source>
        <dbReference type="ARBA" id="ARBA00006236"/>
    </source>
</evidence>
<dbReference type="PROSITE" id="PS50850">
    <property type="entry name" value="MFS"/>
    <property type="match status" value="1"/>
</dbReference>
<keyword evidence="3 8" id="KW-0813">Transport</keyword>
<feature type="domain" description="Major facilitator superfamily (MFS) profile" evidence="9">
    <location>
        <begin position="8"/>
        <end position="391"/>
    </location>
</feature>
<dbReference type="NCBIfam" id="TIGR00710">
    <property type="entry name" value="efflux_Bcr_CflA"/>
    <property type="match status" value="1"/>
</dbReference>
<evidence type="ECO:0000256" key="8">
    <source>
        <dbReference type="RuleBase" id="RU365088"/>
    </source>
</evidence>
<dbReference type="OrthoDB" id="9814303at2"/>
<dbReference type="PANTHER" id="PTHR23502:SF132">
    <property type="entry name" value="POLYAMINE TRANSPORTER 2-RELATED"/>
    <property type="match status" value="1"/>
</dbReference>
<evidence type="ECO:0000259" key="9">
    <source>
        <dbReference type="PROSITE" id="PS50850"/>
    </source>
</evidence>
<feature type="transmembrane region" description="Helical" evidence="8">
    <location>
        <begin position="163"/>
        <end position="183"/>
    </location>
</feature>
<dbReference type="InterPro" id="IPR011701">
    <property type="entry name" value="MFS"/>
</dbReference>
<feature type="transmembrane region" description="Helical" evidence="8">
    <location>
        <begin position="12"/>
        <end position="38"/>
    </location>
</feature>
<accession>A0A0A7EH57</accession>
<dbReference type="InterPro" id="IPR020846">
    <property type="entry name" value="MFS_dom"/>
</dbReference>
<dbReference type="RefSeq" id="WP_038641092.1">
    <property type="nucleotide sequence ID" value="NZ_CP009888.1"/>
</dbReference>
<dbReference type="Gene3D" id="1.20.1720.10">
    <property type="entry name" value="Multidrug resistance protein D"/>
    <property type="match status" value="1"/>
</dbReference>
<proteinExistence type="inferred from homology"/>
<evidence type="ECO:0000256" key="4">
    <source>
        <dbReference type="ARBA" id="ARBA00022475"/>
    </source>
</evidence>